<evidence type="ECO:0000256" key="1">
    <source>
        <dbReference type="SAM" id="MobiDB-lite"/>
    </source>
</evidence>
<dbReference type="AlphaFoldDB" id="A0AAN9LYY3"/>
<evidence type="ECO:0000313" key="3">
    <source>
        <dbReference type="Proteomes" id="UP001367508"/>
    </source>
</evidence>
<accession>A0AAN9LYY3</accession>
<dbReference type="EMBL" id="JAYMYQ010000003">
    <property type="protein sequence ID" value="KAK7345030.1"/>
    <property type="molecule type" value="Genomic_DNA"/>
</dbReference>
<comment type="caution">
    <text evidence="2">The sequence shown here is derived from an EMBL/GenBank/DDBJ whole genome shotgun (WGS) entry which is preliminary data.</text>
</comment>
<feature type="region of interest" description="Disordered" evidence="1">
    <location>
        <begin position="88"/>
        <end position="124"/>
    </location>
</feature>
<name>A0AAN9LYY3_CANGL</name>
<evidence type="ECO:0000313" key="2">
    <source>
        <dbReference type="EMBL" id="KAK7345030.1"/>
    </source>
</evidence>
<protein>
    <submittedName>
        <fullName evidence="2">Uncharacterized protein</fullName>
    </submittedName>
</protein>
<sequence>MRHPTGTLGYMTKLLMLLSKRGHQGAYGAVTSEKVRFSTASILALAEMTCRTVLCMIISGMDQCDLTYSPGVAYVPCATKKQSLRRCPSDVHGQPSGTGRITQLLGHPWTPSHSHSQIAPRHLP</sequence>
<gene>
    <name evidence="2" type="ORF">VNO77_15390</name>
</gene>
<proteinExistence type="predicted"/>
<dbReference type="Proteomes" id="UP001367508">
    <property type="component" value="Unassembled WGS sequence"/>
</dbReference>
<keyword evidence="3" id="KW-1185">Reference proteome</keyword>
<reference evidence="2 3" key="1">
    <citation type="submission" date="2024-01" db="EMBL/GenBank/DDBJ databases">
        <title>The genomes of 5 underutilized Papilionoideae crops provide insights into root nodulation and disease resistanc.</title>
        <authorList>
            <person name="Jiang F."/>
        </authorList>
    </citation>
    <scope>NUCLEOTIDE SEQUENCE [LARGE SCALE GENOMIC DNA]</scope>
    <source>
        <strain evidence="2">LVBAO_FW01</strain>
        <tissue evidence="2">Leaves</tissue>
    </source>
</reference>
<organism evidence="2 3">
    <name type="scientific">Canavalia gladiata</name>
    <name type="common">Sword bean</name>
    <name type="synonym">Dolichos gladiatus</name>
    <dbReference type="NCBI Taxonomy" id="3824"/>
    <lineage>
        <taxon>Eukaryota</taxon>
        <taxon>Viridiplantae</taxon>
        <taxon>Streptophyta</taxon>
        <taxon>Embryophyta</taxon>
        <taxon>Tracheophyta</taxon>
        <taxon>Spermatophyta</taxon>
        <taxon>Magnoliopsida</taxon>
        <taxon>eudicotyledons</taxon>
        <taxon>Gunneridae</taxon>
        <taxon>Pentapetalae</taxon>
        <taxon>rosids</taxon>
        <taxon>fabids</taxon>
        <taxon>Fabales</taxon>
        <taxon>Fabaceae</taxon>
        <taxon>Papilionoideae</taxon>
        <taxon>50 kb inversion clade</taxon>
        <taxon>NPAAA clade</taxon>
        <taxon>indigoferoid/millettioid clade</taxon>
        <taxon>Phaseoleae</taxon>
        <taxon>Canavalia</taxon>
    </lineage>
</organism>